<keyword evidence="3 7" id="KW-0863">Zinc-finger</keyword>
<dbReference type="Gene3D" id="6.10.250.240">
    <property type="match status" value="1"/>
</dbReference>
<evidence type="ECO:0000256" key="5">
    <source>
        <dbReference type="ARBA" id="ARBA00023172"/>
    </source>
</evidence>
<evidence type="ECO:0000313" key="9">
    <source>
        <dbReference type="EMBL" id="OHA68075.1"/>
    </source>
</evidence>
<keyword evidence="6 7" id="KW-0234">DNA repair</keyword>
<dbReference type="EMBL" id="MHTX01000023">
    <property type="protein sequence ID" value="OHA68075.1"/>
    <property type="molecule type" value="Genomic_DNA"/>
</dbReference>
<reference evidence="9 10" key="1">
    <citation type="journal article" date="2016" name="Nat. Commun.">
        <title>Thousands of microbial genomes shed light on interconnected biogeochemical processes in an aquifer system.</title>
        <authorList>
            <person name="Anantharaman K."/>
            <person name="Brown C.T."/>
            <person name="Hug L.A."/>
            <person name="Sharon I."/>
            <person name="Castelle C.J."/>
            <person name="Probst A.J."/>
            <person name="Thomas B.C."/>
            <person name="Singh A."/>
            <person name="Wilkins M.J."/>
            <person name="Karaoz U."/>
            <person name="Brodie E.L."/>
            <person name="Williams K.H."/>
            <person name="Hubbard S.S."/>
            <person name="Banfield J.F."/>
        </authorList>
    </citation>
    <scope>NUCLEOTIDE SEQUENCE [LARGE SCALE GENOMIC DNA]</scope>
</reference>
<feature type="domain" description="Toprim" evidence="8">
    <location>
        <begin position="83"/>
        <end position="186"/>
    </location>
</feature>
<dbReference type="NCBIfam" id="TIGR00615">
    <property type="entry name" value="recR"/>
    <property type="match status" value="1"/>
</dbReference>
<dbReference type="GO" id="GO:0003677">
    <property type="term" value="F:DNA binding"/>
    <property type="evidence" value="ECO:0007669"/>
    <property type="project" value="UniProtKB-UniRule"/>
</dbReference>
<evidence type="ECO:0000256" key="3">
    <source>
        <dbReference type="ARBA" id="ARBA00022771"/>
    </source>
</evidence>
<dbReference type="PANTHER" id="PTHR30446">
    <property type="entry name" value="RECOMBINATION PROTEIN RECR"/>
    <property type="match status" value="1"/>
</dbReference>
<name>A0A1G2R5F0_9BACT</name>
<dbReference type="InterPro" id="IPR034137">
    <property type="entry name" value="TOPRIM_RecR"/>
</dbReference>
<dbReference type="GO" id="GO:0006310">
    <property type="term" value="P:DNA recombination"/>
    <property type="evidence" value="ECO:0007669"/>
    <property type="project" value="UniProtKB-UniRule"/>
</dbReference>
<dbReference type="InterPro" id="IPR000093">
    <property type="entry name" value="DNA_Rcmb_RecR"/>
</dbReference>
<dbReference type="SUPFAM" id="SSF111304">
    <property type="entry name" value="Recombination protein RecR"/>
    <property type="match status" value="1"/>
</dbReference>
<gene>
    <name evidence="7" type="primary">recR</name>
    <name evidence="9" type="ORF">A3D59_04285</name>
</gene>
<comment type="similarity">
    <text evidence="7">Belongs to the RecR family.</text>
</comment>
<dbReference type="AlphaFoldDB" id="A0A1G2R5F0"/>
<dbReference type="PROSITE" id="PS50880">
    <property type="entry name" value="TOPRIM"/>
    <property type="match status" value="1"/>
</dbReference>
<dbReference type="InterPro" id="IPR006171">
    <property type="entry name" value="TOPRIM_dom"/>
</dbReference>
<keyword evidence="4 7" id="KW-0862">Zinc</keyword>
<sequence length="207" mass="23650">MYPLAIQRLIDIFSKFPTVGPRTAARFVFYLQELPKEKIDELVKAIHELKEKIHPCAFCFTPFQQENKERLCPICSDPRRDKTALCIVERETDLEALEKTKKYKGLYFILGGTVAKLRKRDFAALRFKELQERVVHPENFGFAGSQFKEIIVATNATGEGEATALYLQRTLAPLKIKITRLARGLPLGGELEYADEETLSSALDNRR</sequence>
<comment type="caution">
    <text evidence="9">The sequence shown here is derived from an EMBL/GenBank/DDBJ whole genome shotgun (WGS) entry which is preliminary data.</text>
</comment>
<dbReference type="HAMAP" id="MF_00017">
    <property type="entry name" value="RecR"/>
    <property type="match status" value="1"/>
</dbReference>
<dbReference type="SMART" id="SM00493">
    <property type="entry name" value="TOPRIM"/>
    <property type="match status" value="1"/>
</dbReference>
<dbReference type="Pfam" id="PF13662">
    <property type="entry name" value="Toprim_4"/>
    <property type="match status" value="1"/>
</dbReference>
<dbReference type="Proteomes" id="UP000179258">
    <property type="component" value="Unassembled WGS sequence"/>
</dbReference>
<comment type="caution">
    <text evidence="7">Lacks conserved residue(s) required for the propagation of feature annotation.</text>
</comment>
<dbReference type="GO" id="GO:0008270">
    <property type="term" value="F:zinc ion binding"/>
    <property type="evidence" value="ECO:0007669"/>
    <property type="project" value="UniProtKB-KW"/>
</dbReference>
<dbReference type="PANTHER" id="PTHR30446:SF0">
    <property type="entry name" value="RECOMBINATION PROTEIN RECR"/>
    <property type="match status" value="1"/>
</dbReference>
<dbReference type="CDD" id="cd01025">
    <property type="entry name" value="TOPRIM_recR"/>
    <property type="match status" value="1"/>
</dbReference>
<comment type="function">
    <text evidence="7">May play a role in DNA repair. It seems to be involved in an RecBC-independent recombinational process of DNA repair. It may act with RecF and RecO.</text>
</comment>
<evidence type="ECO:0000256" key="1">
    <source>
        <dbReference type="ARBA" id="ARBA00022723"/>
    </source>
</evidence>
<accession>A0A1G2R5F0</accession>
<protein>
    <recommendedName>
        <fullName evidence="7">Recombination protein RecR</fullName>
    </recommendedName>
</protein>
<dbReference type="Gene3D" id="3.40.1360.10">
    <property type="match status" value="1"/>
</dbReference>
<evidence type="ECO:0000256" key="7">
    <source>
        <dbReference type="HAMAP-Rule" id="MF_00017"/>
    </source>
</evidence>
<proteinExistence type="inferred from homology"/>
<evidence type="ECO:0000256" key="2">
    <source>
        <dbReference type="ARBA" id="ARBA00022763"/>
    </source>
</evidence>
<evidence type="ECO:0000259" key="8">
    <source>
        <dbReference type="PROSITE" id="PS50880"/>
    </source>
</evidence>
<evidence type="ECO:0000256" key="6">
    <source>
        <dbReference type="ARBA" id="ARBA00023204"/>
    </source>
</evidence>
<dbReference type="Pfam" id="PF21176">
    <property type="entry name" value="RecR_HhH"/>
    <property type="match status" value="1"/>
</dbReference>
<keyword evidence="5 7" id="KW-0233">DNA recombination</keyword>
<dbReference type="GO" id="GO:0006281">
    <property type="term" value="P:DNA repair"/>
    <property type="evidence" value="ECO:0007669"/>
    <property type="project" value="UniProtKB-UniRule"/>
</dbReference>
<organism evidence="9 10">
    <name type="scientific">Candidatus Wildermuthbacteria bacterium RIFCSPHIGHO2_02_FULL_47_17</name>
    <dbReference type="NCBI Taxonomy" id="1802452"/>
    <lineage>
        <taxon>Bacteria</taxon>
        <taxon>Candidatus Wildermuthiibacteriota</taxon>
    </lineage>
</organism>
<keyword evidence="2 7" id="KW-0227">DNA damage</keyword>
<dbReference type="InterPro" id="IPR023627">
    <property type="entry name" value="Rcmb_RecR"/>
</dbReference>
<evidence type="ECO:0000313" key="10">
    <source>
        <dbReference type="Proteomes" id="UP000179258"/>
    </source>
</evidence>
<keyword evidence="1 7" id="KW-0479">Metal-binding</keyword>
<dbReference type="Gene3D" id="1.10.8.420">
    <property type="entry name" value="RecR Domain 1"/>
    <property type="match status" value="1"/>
</dbReference>
<dbReference type="Pfam" id="PF21175">
    <property type="entry name" value="RecR_C"/>
    <property type="match status" value="1"/>
</dbReference>
<evidence type="ECO:0000256" key="4">
    <source>
        <dbReference type="ARBA" id="ARBA00022833"/>
    </source>
</evidence>